<feature type="compositionally biased region" description="Polar residues" evidence="1">
    <location>
        <begin position="67"/>
        <end position="79"/>
    </location>
</feature>
<evidence type="ECO:0000256" key="1">
    <source>
        <dbReference type="SAM" id="MobiDB-lite"/>
    </source>
</evidence>
<feature type="region of interest" description="Disordered" evidence="1">
    <location>
        <begin position="1"/>
        <end position="36"/>
    </location>
</feature>
<gene>
    <name evidence="2" type="ORF">NDU88_004878</name>
</gene>
<comment type="caution">
    <text evidence="2">The sequence shown here is derived from an EMBL/GenBank/DDBJ whole genome shotgun (WGS) entry which is preliminary data.</text>
</comment>
<dbReference type="Proteomes" id="UP001066276">
    <property type="component" value="Chromosome 4_1"/>
</dbReference>
<name>A0AAV7TAD8_PLEWA</name>
<feature type="compositionally biased region" description="Basic and acidic residues" evidence="1">
    <location>
        <begin position="52"/>
        <end position="61"/>
    </location>
</feature>
<feature type="compositionally biased region" description="Polar residues" evidence="1">
    <location>
        <begin position="27"/>
        <end position="36"/>
    </location>
</feature>
<reference evidence="2" key="1">
    <citation type="journal article" date="2022" name="bioRxiv">
        <title>Sequencing and chromosome-scale assembly of the giantPleurodeles waltlgenome.</title>
        <authorList>
            <person name="Brown T."/>
            <person name="Elewa A."/>
            <person name="Iarovenko S."/>
            <person name="Subramanian E."/>
            <person name="Araus A.J."/>
            <person name="Petzold A."/>
            <person name="Susuki M."/>
            <person name="Suzuki K.-i.T."/>
            <person name="Hayashi T."/>
            <person name="Toyoda A."/>
            <person name="Oliveira C."/>
            <person name="Osipova E."/>
            <person name="Leigh N.D."/>
            <person name="Simon A."/>
            <person name="Yun M.H."/>
        </authorList>
    </citation>
    <scope>NUCLEOTIDE SEQUENCE</scope>
    <source>
        <strain evidence="2">20211129_DDA</strain>
        <tissue evidence="2">Liver</tissue>
    </source>
</reference>
<feature type="compositionally biased region" description="Polar residues" evidence="1">
    <location>
        <begin position="106"/>
        <end position="116"/>
    </location>
</feature>
<sequence length="116" mass="12017">MTSPTEDAARTGSAAADPEGEGPPTNPLQLLGSSGQGQRLCALSTIKANTAPKKELDVRELEEPDTSARTTTRNPQQSHKAAALEEDARPNTGETRVTPAAREAPSVNSSHASGEA</sequence>
<dbReference type="EMBL" id="JANPWB010000007">
    <property type="protein sequence ID" value="KAJ1173036.1"/>
    <property type="molecule type" value="Genomic_DNA"/>
</dbReference>
<feature type="region of interest" description="Disordered" evidence="1">
    <location>
        <begin position="49"/>
        <end position="116"/>
    </location>
</feature>
<evidence type="ECO:0000313" key="3">
    <source>
        <dbReference type="Proteomes" id="UP001066276"/>
    </source>
</evidence>
<keyword evidence="3" id="KW-1185">Reference proteome</keyword>
<accession>A0AAV7TAD8</accession>
<proteinExistence type="predicted"/>
<organism evidence="2 3">
    <name type="scientific">Pleurodeles waltl</name>
    <name type="common">Iberian ribbed newt</name>
    <dbReference type="NCBI Taxonomy" id="8319"/>
    <lineage>
        <taxon>Eukaryota</taxon>
        <taxon>Metazoa</taxon>
        <taxon>Chordata</taxon>
        <taxon>Craniata</taxon>
        <taxon>Vertebrata</taxon>
        <taxon>Euteleostomi</taxon>
        <taxon>Amphibia</taxon>
        <taxon>Batrachia</taxon>
        <taxon>Caudata</taxon>
        <taxon>Salamandroidea</taxon>
        <taxon>Salamandridae</taxon>
        <taxon>Pleurodelinae</taxon>
        <taxon>Pleurodeles</taxon>
    </lineage>
</organism>
<evidence type="ECO:0000313" key="2">
    <source>
        <dbReference type="EMBL" id="KAJ1173036.1"/>
    </source>
</evidence>
<protein>
    <submittedName>
        <fullName evidence="2">Uncharacterized protein</fullName>
    </submittedName>
</protein>
<dbReference type="AlphaFoldDB" id="A0AAV7TAD8"/>